<evidence type="ECO:0000313" key="4">
    <source>
        <dbReference type="Proteomes" id="UP000564629"/>
    </source>
</evidence>
<dbReference type="RefSeq" id="WP_146840513.1">
    <property type="nucleotide sequence ID" value="NZ_BJVQ01000085.1"/>
</dbReference>
<evidence type="ECO:0000313" key="3">
    <source>
        <dbReference type="Proteomes" id="UP000321723"/>
    </source>
</evidence>
<comment type="caution">
    <text evidence="1">The sequence shown here is derived from an EMBL/GenBank/DDBJ whole genome shotgun (WGS) entry which is preliminary data.</text>
</comment>
<dbReference type="OrthoDB" id="4829292at2"/>
<dbReference type="EMBL" id="JACHDN010000001">
    <property type="protein sequence ID" value="MBB5471397.1"/>
    <property type="molecule type" value="Genomic_DNA"/>
</dbReference>
<protein>
    <submittedName>
        <fullName evidence="1">Uncharacterized protein</fullName>
    </submittedName>
</protein>
<accession>A0A511FKZ6</accession>
<proteinExistence type="predicted"/>
<sequence length="62" mass="6746">MRMRDRVMSVLTLVGCVAGLVALPLGWNAHPPTTFCRTASECPDVRWPSGTVEPVRGPVTRP</sequence>
<dbReference type="Proteomes" id="UP000321723">
    <property type="component" value="Unassembled WGS sequence"/>
</dbReference>
<evidence type="ECO:0000313" key="1">
    <source>
        <dbReference type="EMBL" id="GEL48528.1"/>
    </source>
</evidence>
<dbReference type="Proteomes" id="UP000564629">
    <property type="component" value="Unassembled WGS sequence"/>
</dbReference>
<reference evidence="2 4" key="2">
    <citation type="submission" date="2020-08" db="EMBL/GenBank/DDBJ databases">
        <title>Sequencing the genomes of 1000 actinobacteria strains.</title>
        <authorList>
            <person name="Klenk H.-P."/>
        </authorList>
    </citation>
    <scope>NUCLEOTIDE SEQUENCE [LARGE SCALE GENOMIC DNA]</scope>
    <source>
        <strain evidence="2 4">DSM 9581</strain>
    </source>
</reference>
<dbReference type="AlphaFoldDB" id="A0A511FKZ6"/>
<gene>
    <name evidence="1" type="ORF">CHO01_36440</name>
    <name evidence="2" type="ORF">HNR08_000133</name>
</gene>
<evidence type="ECO:0000313" key="2">
    <source>
        <dbReference type="EMBL" id="MBB5471397.1"/>
    </source>
</evidence>
<reference evidence="1 3" key="1">
    <citation type="submission" date="2019-07" db="EMBL/GenBank/DDBJ databases">
        <title>Whole genome shotgun sequence of Cellulomonas hominis NBRC 16055.</title>
        <authorList>
            <person name="Hosoyama A."/>
            <person name="Uohara A."/>
            <person name="Ohji S."/>
            <person name="Ichikawa N."/>
        </authorList>
    </citation>
    <scope>NUCLEOTIDE SEQUENCE [LARGE SCALE GENOMIC DNA]</scope>
    <source>
        <strain evidence="1 3">NBRC 16055</strain>
    </source>
</reference>
<organism evidence="1 3">
    <name type="scientific">Cellulomonas hominis</name>
    <dbReference type="NCBI Taxonomy" id="156981"/>
    <lineage>
        <taxon>Bacteria</taxon>
        <taxon>Bacillati</taxon>
        <taxon>Actinomycetota</taxon>
        <taxon>Actinomycetes</taxon>
        <taxon>Micrococcales</taxon>
        <taxon>Cellulomonadaceae</taxon>
        <taxon>Cellulomonas</taxon>
    </lineage>
</organism>
<name>A0A511FKZ6_9CELL</name>
<dbReference type="EMBL" id="BJVQ01000085">
    <property type="protein sequence ID" value="GEL48528.1"/>
    <property type="molecule type" value="Genomic_DNA"/>
</dbReference>
<keyword evidence="3" id="KW-1185">Reference proteome</keyword>